<evidence type="ECO:0000256" key="10">
    <source>
        <dbReference type="ARBA" id="ARBA00023251"/>
    </source>
</evidence>
<accession>A0A4S3B6S9</accession>
<keyword evidence="4" id="KW-1003">Cell membrane</keyword>
<dbReference type="CDD" id="cd00430">
    <property type="entry name" value="PLPDE_III_AR"/>
    <property type="match status" value="1"/>
</dbReference>
<evidence type="ECO:0000256" key="1">
    <source>
        <dbReference type="ARBA" id="ARBA00000316"/>
    </source>
</evidence>
<evidence type="ECO:0000256" key="15">
    <source>
        <dbReference type="PIRSR" id="PIRSR600821-52"/>
    </source>
</evidence>
<evidence type="ECO:0000313" key="17">
    <source>
        <dbReference type="EMBL" id="THB61493.1"/>
    </source>
</evidence>
<dbReference type="GO" id="GO:0030170">
    <property type="term" value="F:pyridoxal phosphate binding"/>
    <property type="evidence" value="ECO:0007669"/>
    <property type="project" value="UniProtKB-UniRule"/>
</dbReference>
<comment type="caution">
    <text evidence="17">The sequence shown here is derived from an EMBL/GenBank/DDBJ whole genome shotgun (WGS) entry which is preliminary data.</text>
</comment>
<evidence type="ECO:0000256" key="13">
    <source>
        <dbReference type="HAMAP-Rule" id="MF_01201"/>
    </source>
</evidence>
<dbReference type="InterPro" id="IPR020622">
    <property type="entry name" value="Ala_racemase_pyridoxalP-BS"/>
</dbReference>
<dbReference type="FunFam" id="3.20.20.10:FF:000002">
    <property type="entry name" value="Alanine racemase"/>
    <property type="match status" value="1"/>
</dbReference>
<comment type="catalytic activity">
    <reaction evidence="1 13">
        <text>L-alanine = D-alanine</text>
        <dbReference type="Rhea" id="RHEA:20249"/>
        <dbReference type="ChEBI" id="CHEBI:57416"/>
        <dbReference type="ChEBI" id="CHEBI:57972"/>
        <dbReference type="EC" id="5.1.1.1"/>
    </reaction>
</comment>
<dbReference type="InterPro" id="IPR001608">
    <property type="entry name" value="Ala_racemase_N"/>
</dbReference>
<keyword evidence="6 13" id="KW-0663">Pyridoxal phosphate</keyword>
<evidence type="ECO:0000256" key="7">
    <source>
        <dbReference type="ARBA" id="ARBA00022989"/>
    </source>
</evidence>
<dbReference type="Pfam" id="PF00842">
    <property type="entry name" value="Ala_racemase_C"/>
    <property type="match status" value="1"/>
</dbReference>
<comment type="similarity">
    <text evidence="13">Belongs to the alanine racemase family.</text>
</comment>
<dbReference type="UniPathway" id="UPA00042">
    <property type="reaction ID" value="UER00497"/>
</dbReference>
<name>A0A4S3B6S9_9ENTE</name>
<dbReference type="PROSITE" id="PS00395">
    <property type="entry name" value="ALANINE_RACEMASE"/>
    <property type="match status" value="1"/>
</dbReference>
<dbReference type="GO" id="GO:0030632">
    <property type="term" value="P:D-alanine biosynthetic process"/>
    <property type="evidence" value="ECO:0007669"/>
    <property type="project" value="UniProtKB-UniRule"/>
</dbReference>
<dbReference type="PRINTS" id="PR00992">
    <property type="entry name" value="ALARACEMASE"/>
</dbReference>
<dbReference type="GO" id="GO:0009252">
    <property type="term" value="P:peptidoglycan biosynthetic process"/>
    <property type="evidence" value="ECO:0007669"/>
    <property type="project" value="TreeGrafter"/>
</dbReference>
<feature type="binding site" evidence="13 15">
    <location>
        <position position="141"/>
    </location>
    <ligand>
        <name>substrate</name>
    </ligand>
</feature>
<comment type="pathway">
    <text evidence="13">Amino-acid biosynthesis; D-alanine biosynthesis; D-alanine from L-alanine: step 1/1.</text>
</comment>
<dbReference type="GO" id="GO:0005829">
    <property type="term" value="C:cytosol"/>
    <property type="evidence" value="ECO:0007669"/>
    <property type="project" value="TreeGrafter"/>
</dbReference>
<proteinExistence type="inferred from homology"/>
<dbReference type="SUPFAM" id="SSF51419">
    <property type="entry name" value="PLP-binding barrel"/>
    <property type="match status" value="1"/>
</dbReference>
<keyword evidence="8" id="KW-0472">Membrane</keyword>
<dbReference type="NCBIfam" id="TIGR00492">
    <property type="entry name" value="alr"/>
    <property type="match status" value="1"/>
</dbReference>
<comment type="similarity">
    <text evidence="11">In the N-terminal section; belongs to the acyltransferase 3 family.</text>
</comment>
<dbReference type="InterPro" id="IPR029066">
    <property type="entry name" value="PLP-binding_barrel"/>
</dbReference>
<evidence type="ECO:0000256" key="11">
    <source>
        <dbReference type="ARBA" id="ARBA00060905"/>
    </source>
</evidence>
<evidence type="ECO:0000259" key="16">
    <source>
        <dbReference type="SMART" id="SM01005"/>
    </source>
</evidence>
<evidence type="ECO:0000256" key="6">
    <source>
        <dbReference type="ARBA" id="ARBA00022898"/>
    </source>
</evidence>
<comment type="subcellular location">
    <subcellularLocation>
        <location evidence="3">Cell membrane</location>
        <topology evidence="3">Multi-pass membrane protein</topology>
    </subcellularLocation>
</comment>
<dbReference type="FunFam" id="2.40.37.10:FF:000006">
    <property type="entry name" value="Alanine racemase"/>
    <property type="match status" value="1"/>
</dbReference>
<feature type="domain" description="Alanine racemase C-terminal" evidence="16">
    <location>
        <begin position="248"/>
        <end position="373"/>
    </location>
</feature>
<dbReference type="Pfam" id="PF01168">
    <property type="entry name" value="Ala_racemase_N"/>
    <property type="match status" value="1"/>
</dbReference>
<dbReference type="GO" id="GO:0008784">
    <property type="term" value="F:alanine racemase activity"/>
    <property type="evidence" value="ECO:0007669"/>
    <property type="project" value="UniProtKB-UniRule"/>
</dbReference>
<evidence type="ECO:0000256" key="12">
    <source>
        <dbReference type="ARBA" id="ARBA00061081"/>
    </source>
</evidence>
<feature type="modified residue" description="N6-(pyridoxal phosphate)lysine" evidence="13 14">
    <location>
        <position position="40"/>
    </location>
</feature>
<dbReference type="HAMAP" id="MF_01201">
    <property type="entry name" value="Ala_racemase"/>
    <property type="match status" value="1"/>
</dbReference>
<dbReference type="SUPFAM" id="SSF50621">
    <property type="entry name" value="Alanine racemase C-terminal domain-like"/>
    <property type="match status" value="1"/>
</dbReference>
<dbReference type="SMART" id="SM01005">
    <property type="entry name" value="Ala_racemase_C"/>
    <property type="match status" value="1"/>
</dbReference>
<dbReference type="Gene3D" id="3.20.20.10">
    <property type="entry name" value="Alanine racemase"/>
    <property type="match status" value="1"/>
</dbReference>
<dbReference type="OrthoDB" id="9813814at2"/>
<dbReference type="GO" id="GO:0046677">
    <property type="term" value="P:response to antibiotic"/>
    <property type="evidence" value="ECO:0007669"/>
    <property type="project" value="UniProtKB-KW"/>
</dbReference>
<dbReference type="InterPro" id="IPR000821">
    <property type="entry name" value="Ala_racemase"/>
</dbReference>
<evidence type="ECO:0000256" key="2">
    <source>
        <dbReference type="ARBA" id="ARBA00001933"/>
    </source>
</evidence>
<evidence type="ECO:0000256" key="8">
    <source>
        <dbReference type="ARBA" id="ARBA00023136"/>
    </source>
</evidence>
<dbReference type="EMBL" id="SDGV01000011">
    <property type="protein sequence ID" value="THB61493.1"/>
    <property type="molecule type" value="Genomic_DNA"/>
</dbReference>
<keyword evidence="7" id="KW-1133">Transmembrane helix</keyword>
<keyword evidence="5" id="KW-0812">Transmembrane</keyword>
<gene>
    <name evidence="17" type="ORF">ESZ54_04555</name>
</gene>
<comment type="cofactor">
    <cofactor evidence="2 13 14">
        <name>pyridoxal 5'-phosphate</name>
        <dbReference type="ChEBI" id="CHEBI:597326"/>
    </cofactor>
</comment>
<dbReference type="Proteomes" id="UP000310506">
    <property type="component" value="Unassembled WGS sequence"/>
</dbReference>
<dbReference type="EC" id="5.1.1.1" evidence="13"/>
<comment type="function">
    <text evidence="13">Catalyzes the interconversion of L-alanine and D-alanine. May also act on other amino acids.</text>
</comment>
<keyword evidence="9 13" id="KW-0413">Isomerase</keyword>
<evidence type="ECO:0000256" key="9">
    <source>
        <dbReference type="ARBA" id="ARBA00023235"/>
    </source>
</evidence>
<evidence type="ECO:0000256" key="3">
    <source>
        <dbReference type="ARBA" id="ARBA00004651"/>
    </source>
</evidence>
<dbReference type="Gene3D" id="2.40.37.10">
    <property type="entry name" value="Lyase, Ornithine Decarboxylase, Chain A, domain 1"/>
    <property type="match status" value="1"/>
</dbReference>
<sequence length="375" mass="41960">MKPSIYRESQAIIDLEAIRNNVRNECARLTSEQELFAVVKANGYGHGAVKVAQAAKEAGATGFCVSDLSEAIELREANLSDEPILVLSYVNPKYAKIALDQNISLTATSLQWLTETEQELTKASTTEKLKVHLKIDTGMGRVGLRDESEFEQASELFKTSSTLEMEGLFTHFATADSVAVDYFEHQQAKFLNAKSYFNQKIRYIHTSNSATALWHQGWESNVIRFGDAMYGMNPSGVALEEPFKLMPALSLETVITHIKELPPHEKIGYGITYETTDNEWIGTLPIGYADGLRRKYQGFRVIVDGEYAPIVGRICMDQCMIRLKQVYPIGTKVTIIGDNGDRNNSAQDAAEYIETINYEVTCALSDRLPRIYLNE</sequence>
<evidence type="ECO:0000313" key="18">
    <source>
        <dbReference type="Proteomes" id="UP000310506"/>
    </source>
</evidence>
<feature type="active site" description="Proton acceptor; specific for L-alanine" evidence="13">
    <location>
        <position position="269"/>
    </location>
</feature>
<dbReference type="InterPro" id="IPR009006">
    <property type="entry name" value="Ala_racemase/Decarboxylase_C"/>
</dbReference>
<feature type="binding site" evidence="13 15">
    <location>
        <position position="316"/>
    </location>
    <ligand>
        <name>substrate</name>
    </ligand>
</feature>
<dbReference type="InterPro" id="IPR011079">
    <property type="entry name" value="Ala_racemase_C"/>
</dbReference>
<keyword evidence="10" id="KW-0046">Antibiotic resistance</keyword>
<evidence type="ECO:0000256" key="14">
    <source>
        <dbReference type="PIRSR" id="PIRSR600821-50"/>
    </source>
</evidence>
<dbReference type="GO" id="GO:0005886">
    <property type="term" value="C:plasma membrane"/>
    <property type="evidence" value="ECO:0007669"/>
    <property type="project" value="UniProtKB-SubCell"/>
</dbReference>
<feature type="active site" description="Proton acceptor; specific for D-alanine" evidence="13">
    <location>
        <position position="40"/>
    </location>
</feature>
<comment type="similarity">
    <text evidence="12">In the C-terminal section; belongs to the alanine racemase family.</text>
</comment>
<dbReference type="PANTHER" id="PTHR30511">
    <property type="entry name" value="ALANINE RACEMASE"/>
    <property type="match status" value="1"/>
</dbReference>
<evidence type="ECO:0000256" key="4">
    <source>
        <dbReference type="ARBA" id="ARBA00022475"/>
    </source>
</evidence>
<evidence type="ECO:0000256" key="5">
    <source>
        <dbReference type="ARBA" id="ARBA00022692"/>
    </source>
</evidence>
<protein>
    <recommendedName>
        <fullName evidence="13">Alanine racemase</fullName>
        <ecNumber evidence="13">5.1.1.1</ecNumber>
    </recommendedName>
</protein>
<dbReference type="RefSeq" id="WP_136136505.1">
    <property type="nucleotide sequence ID" value="NZ_SDGV01000011.1"/>
</dbReference>
<reference evidence="17 18" key="1">
    <citation type="submission" date="2019-01" db="EMBL/GenBank/DDBJ databases">
        <title>Vagococcus silagei sp. nov. isolated from brewer's grain.</title>
        <authorList>
            <person name="Guu J.-R."/>
        </authorList>
    </citation>
    <scope>NUCLEOTIDE SEQUENCE [LARGE SCALE GENOMIC DNA]</scope>
    <source>
        <strain evidence="17 18">2B-2</strain>
    </source>
</reference>
<organism evidence="17 18">
    <name type="scientific">Vagococcus silagei</name>
    <dbReference type="NCBI Taxonomy" id="2508885"/>
    <lineage>
        <taxon>Bacteria</taxon>
        <taxon>Bacillati</taxon>
        <taxon>Bacillota</taxon>
        <taxon>Bacilli</taxon>
        <taxon>Lactobacillales</taxon>
        <taxon>Enterococcaceae</taxon>
        <taxon>Vagococcus</taxon>
    </lineage>
</organism>
<keyword evidence="18" id="KW-1185">Reference proteome</keyword>
<dbReference type="AlphaFoldDB" id="A0A4S3B6S9"/>
<dbReference type="PANTHER" id="PTHR30511:SF0">
    <property type="entry name" value="ALANINE RACEMASE, CATABOLIC-RELATED"/>
    <property type="match status" value="1"/>
</dbReference>